<comment type="caution">
    <text evidence="1">The sequence shown here is derived from an EMBL/GenBank/DDBJ whole genome shotgun (WGS) entry which is preliminary data.</text>
</comment>
<organism evidence="1 2">
    <name type="scientific">Croceivirga thetidis</name>
    <dbReference type="NCBI Taxonomy" id="2721623"/>
    <lineage>
        <taxon>Bacteria</taxon>
        <taxon>Pseudomonadati</taxon>
        <taxon>Bacteroidota</taxon>
        <taxon>Flavobacteriia</taxon>
        <taxon>Flavobacteriales</taxon>
        <taxon>Flavobacteriaceae</taxon>
        <taxon>Croceivirga</taxon>
    </lineage>
</organism>
<accession>A0ABX1GTE3</accession>
<protein>
    <submittedName>
        <fullName evidence="1">Glyoxalase</fullName>
    </submittedName>
</protein>
<reference evidence="1 2" key="1">
    <citation type="submission" date="2020-04" db="EMBL/GenBank/DDBJ databases">
        <authorList>
            <person name="Yoon J."/>
        </authorList>
    </citation>
    <scope>NUCLEOTIDE SEQUENCE [LARGE SCALE GENOMIC DNA]</scope>
    <source>
        <strain evidence="1 2">DJ-13</strain>
    </source>
</reference>
<dbReference type="Proteomes" id="UP000718451">
    <property type="component" value="Unassembled WGS sequence"/>
</dbReference>
<dbReference type="EMBL" id="JAAWWL010000002">
    <property type="protein sequence ID" value="NKI32275.1"/>
    <property type="molecule type" value="Genomic_DNA"/>
</dbReference>
<evidence type="ECO:0000313" key="2">
    <source>
        <dbReference type="Proteomes" id="UP000718451"/>
    </source>
</evidence>
<name>A0ABX1GTE3_9FLAO</name>
<dbReference type="RefSeq" id="WP_168552488.1">
    <property type="nucleotide sequence ID" value="NZ_JAAWWL010000002.1"/>
</dbReference>
<gene>
    <name evidence="1" type="ORF">HCU67_10005</name>
</gene>
<keyword evidence="2" id="KW-1185">Reference proteome</keyword>
<proteinExistence type="predicted"/>
<sequence length="136" mass="16197">MDNRSSHLKQIRPVLETAKVNSETSDEEYFQNVTLRPIIKFQNDLLTAAFKNYIRKHKNKFYELNLEARLQYIERSIQKDIKFRNSLKGMVIGQFTVEEYLTYIENSSALNKRMMNMVIERLKSQVQLLEPDTLVY</sequence>
<evidence type="ECO:0000313" key="1">
    <source>
        <dbReference type="EMBL" id="NKI32275.1"/>
    </source>
</evidence>